<evidence type="ECO:0000313" key="2">
    <source>
        <dbReference type="Proteomes" id="UP000184600"/>
    </source>
</evidence>
<proteinExistence type="predicted"/>
<organism evidence="1 2">
    <name type="scientific">Vibrio quintilis</name>
    <dbReference type="NCBI Taxonomy" id="1117707"/>
    <lineage>
        <taxon>Bacteria</taxon>
        <taxon>Pseudomonadati</taxon>
        <taxon>Pseudomonadota</taxon>
        <taxon>Gammaproteobacteria</taxon>
        <taxon>Vibrionales</taxon>
        <taxon>Vibrionaceae</taxon>
        <taxon>Vibrio</taxon>
    </lineage>
</organism>
<reference evidence="2" key="1">
    <citation type="submission" date="2016-12" db="EMBL/GenBank/DDBJ databases">
        <authorList>
            <person name="Rodrigo-Torres L."/>
            <person name="Arahal R.D."/>
            <person name="Lucena T."/>
        </authorList>
    </citation>
    <scope>NUCLEOTIDE SEQUENCE [LARGE SCALE GENOMIC DNA]</scope>
</reference>
<dbReference type="EMBL" id="FRFG01000025">
    <property type="protein sequence ID" value="SHO56421.1"/>
    <property type="molecule type" value="Genomic_DNA"/>
</dbReference>
<protein>
    <submittedName>
        <fullName evidence="1">Uncharacterized protein</fullName>
    </submittedName>
</protein>
<name>A0A1M7YV30_9VIBR</name>
<evidence type="ECO:0000313" key="1">
    <source>
        <dbReference type="EMBL" id="SHO56421.1"/>
    </source>
</evidence>
<dbReference type="AlphaFoldDB" id="A0A1M7YV30"/>
<accession>A0A1M7YV30</accession>
<sequence>MKNQDFIIAYVILSLKNTSNNINERHSYKEQTLFLNALQIIEMPIYYDKNKLNHRTAQMNNICKVYCAKFS</sequence>
<gene>
    <name evidence="1" type="ORF">VQ7734_02190</name>
</gene>
<keyword evidence="2" id="KW-1185">Reference proteome</keyword>
<dbReference type="Proteomes" id="UP000184600">
    <property type="component" value="Unassembled WGS sequence"/>
</dbReference>
<dbReference type="STRING" id="1117707.VQ7734_02190"/>